<dbReference type="Proteomes" id="UP001623591">
    <property type="component" value="Unassembled WGS sequence"/>
</dbReference>
<evidence type="ECO:0008006" key="4">
    <source>
        <dbReference type="Google" id="ProtNLM"/>
    </source>
</evidence>
<accession>A0ABW8T4V6</accession>
<feature type="transmembrane region" description="Helical" evidence="1">
    <location>
        <begin position="107"/>
        <end position="128"/>
    </location>
</feature>
<evidence type="ECO:0000313" key="3">
    <source>
        <dbReference type="Proteomes" id="UP001623591"/>
    </source>
</evidence>
<name>A0ABW8T4V6_9CLOT</name>
<evidence type="ECO:0000313" key="2">
    <source>
        <dbReference type="EMBL" id="MFL0246757.1"/>
    </source>
</evidence>
<feature type="transmembrane region" description="Helical" evidence="1">
    <location>
        <begin position="187"/>
        <end position="207"/>
    </location>
</feature>
<keyword evidence="1" id="KW-0472">Membrane</keyword>
<comment type="caution">
    <text evidence="2">The sequence shown here is derived from an EMBL/GenBank/DDBJ whole genome shotgun (WGS) entry which is preliminary data.</text>
</comment>
<dbReference type="EMBL" id="JBJHZZ010000003">
    <property type="protein sequence ID" value="MFL0246757.1"/>
    <property type="molecule type" value="Genomic_DNA"/>
</dbReference>
<evidence type="ECO:0000256" key="1">
    <source>
        <dbReference type="SAM" id="Phobius"/>
    </source>
</evidence>
<sequence length="253" mass="29708">MGIGYVLGCFLSIIVWKFDRQNLFVRINLNLEKVIKNKIMLQLIYCIVILLICLLLNKIKIIELSNFITAFLVIDISNTEKKNLRQREKVKFYDSISIISKSMVGGFIAPLLLIVFFGNLVSLIYMFVYNVYQLDEDFIIFKFLFTIFTILPSFIAEVFLYIIYLFKNKRYGIDFKGDFFVNFIMRPLLNVDILGAYVESVNFYYLYSSKNTSYLKSYGEYSKKIDDVCVKDYLSIGYGICLIIFIIFFLLIK</sequence>
<gene>
    <name evidence="2" type="ORF">ACJDUG_07220</name>
</gene>
<organism evidence="2 3">
    <name type="scientific">Candidatus Clostridium stratigraminis</name>
    <dbReference type="NCBI Taxonomy" id="3381661"/>
    <lineage>
        <taxon>Bacteria</taxon>
        <taxon>Bacillati</taxon>
        <taxon>Bacillota</taxon>
        <taxon>Clostridia</taxon>
        <taxon>Eubacteriales</taxon>
        <taxon>Clostridiaceae</taxon>
        <taxon>Clostridium</taxon>
    </lineage>
</organism>
<protein>
    <recommendedName>
        <fullName evidence="4">ABC-2 family transporter protein</fullName>
    </recommendedName>
</protein>
<feature type="transmembrane region" description="Helical" evidence="1">
    <location>
        <begin position="140"/>
        <end position="166"/>
    </location>
</feature>
<proteinExistence type="predicted"/>
<feature type="transmembrane region" description="Helical" evidence="1">
    <location>
        <begin position="39"/>
        <end position="57"/>
    </location>
</feature>
<keyword evidence="1" id="KW-0812">Transmembrane</keyword>
<keyword evidence="1" id="KW-1133">Transmembrane helix</keyword>
<dbReference type="RefSeq" id="WP_406769224.1">
    <property type="nucleotide sequence ID" value="NZ_JBJHZZ010000003.1"/>
</dbReference>
<keyword evidence="3" id="KW-1185">Reference proteome</keyword>
<reference evidence="2 3" key="1">
    <citation type="submission" date="2024-11" db="EMBL/GenBank/DDBJ databases">
        <authorList>
            <person name="Heng Y.C."/>
            <person name="Lim A.C.H."/>
            <person name="Lee J.K.Y."/>
            <person name="Kittelmann S."/>
        </authorList>
    </citation>
    <scope>NUCLEOTIDE SEQUENCE [LARGE SCALE GENOMIC DNA]</scope>
    <source>
        <strain evidence="2 3">WILCCON 0185</strain>
    </source>
</reference>
<feature type="transmembrane region" description="Helical" evidence="1">
    <location>
        <begin position="233"/>
        <end position="252"/>
    </location>
</feature>